<protein>
    <recommendedName>
        <fullName evidence="4">DUF3899 domain-containing protein</fullName>
    </recommendedName>
</protein>
<organism evidence="2 3">
    <name type="scientific">Mycoplasmopsis alligatoris A21JP2</name>
    <dbReference type="NCBI Taxonomy" id="747682"/>
    <lineage>
        <taxon>Bacteria</taxon>
        <taxon>Bacillati</taxon>
        <taxon>Mycoplasmatota</taxon>
        <taxon>Mycoplasmoidales</taxon>
        <taxon>Metamycoplasmataceae</taxon>
        <taxon>Mycoplasmopsis</taxon>
    </lineage>
</organism>
<comment type="caution">
    <text evidence="2">The sequence shown here is derived from an EMBL/GenBank/DDBJ whole genome shotgun (WGS) entry which is preliminary data.</text>
</comment>
<keyword evidence="3" id="KW-1185">Reference proteome</keyword>
<dbReference type="OrthoDB" id="9877390at2"/>
<evidence type="ECO:0008006" key="4">
    <source>
        <dbReference type="Google" id="ProtNLM"/>
    </source>
</evidence>
<accession>D4XVB9</accession>
<proteinExistence type="predicted"/>
<dbReference type="EMBL" id="ADNC01000007">
    <property type="protein sequence ID" value="EFF41591.1"/>
    <property type="molecule type" value="Genomic_DNA"/>
</dbReference>
<evidence type="ECO:0000313" key="3">
    <source>
        <dbReference type="Proteomes" id="UP000004757"/>
    </source>
</evidence>
<keyword evidence="1" id="KW-1133">Transmembrane helix</keyword>
<reference evidence="2 3" key="1">
    <citation type="submission" date="2010-03" db="EMBL/GenBank/DDBJ databases">
        <authorList>
            <person name="Glass J.I."/>
            <person name="Benders G.A."/>
            <person name="Durkin A.S."/>
            <person name="Farmerie W.G."/>
            <person name="Hlavinka K."/>
            <person name="Hostetler J."/>
            <person name="Jackson J."/>
            <person name="May M.A."/>
            <person name="Miller R.H."/>
            <person name="Paralanov V."/>
            <person name="Radune D."/>
            <person name="Szczypinski B."/>
            <person name="Brown D.R."/>
        </authorList>
    </citation>
    <scope>NUCLEOTIDE SEQUENCE [LARGE SCALE GENOMIC DNA]</scope>
    <source>
        <strain evidence="2 3">A21JP2</strain>
    </source>
</reference>
<evidence type="ECO:0000313" key="2">
    <source>
        <dbReference type="EMBL" id="EFF41591.1"/>
    </source>
</evidence>
<sequence length="150" mass="17958">MKKFGISRIIDYVKFGLKYKYTYFIVLFFLILFAIILTLSHFYSKLKFSDSLFSSLMVTFLLDLLCLMFKWGFLRNSISRFKEGRKNSKERSDELRMKKMNPTELRAHKIAKQKVEEQELKAKTYKSNLGWYFILITFFIAILITIPFII</sequence>
<feature type="transmembrane region" description="Helical" evidence="1">
    <location>
        <begin position="129"/>
        <end position="149"/>
    </location>
</feature>
<keyword evidence="1" id="KW-0472">Membrane</keyword>
<dbReference type="Proteomes" id="UP000004757">
    <property type="component" value="Unassembled WGS sequence"/>
</dbReference>
<feature type="transmembrane region" description="Helical" evidence="1">
    <location>
        <begin position="21"/>
        <end position="40"/>
    </location>
</feature>
<feature type="transmembrane region" description="Helical" evidence="1">
    <location>
        <begin position="52"/>
        <end position="73"/>
    </location>
</feature>
<dbReference type="AlphaFoldDB" id="D4XVB9"/>
<dbReference type="RefSeq" id="WP_005683282.1">
    <property type="nucleotide sequence ID" value="NZ_ADNC01000007.1"/>
</dbReference>
<name>D4XVB9_9BACT</name>
<keyword evidence="1" id="KW-0812">Transmembrane</keyword>
<gene>
    <name evidence="2" type="ORF">MALL_0665</name>
</gene>
<dbReference type="STRING" id="747682.MALL_0665"/>
<evidence type="ECO:0000256" key="1">
    <source>
        <dbReference type="SAM" id="Phobius"/>
    </source>
</evidence>